<gene>
    <name evidence="2" type="ORF">Tco_0820711</name>
</gene>
<reference evidence="2" key="2">
    <citation type="submission" date="2022-01" db="EMBL/GenBank/DDBJ databases">
        <authorList>
            <person name="Yamashiro T."/>
            <person name="Shiraishi A."/>
            <person name="Satake H."/>
            <person name="Nakayama K."/>
        </authorList>
    </citation>
    <scope>NUCLEOTIDE SEQUENCE</scope>
</reference>
<sequence>MYERQKKIIDDFKPIKLDYAVQDSKKAADVYEEKVPKKPDSTKVEVKLEEAEQGTKKTPGNTLKMKSRKKAMKQTHAHTDDEHDSEEDERNKEDAVESSEKGTDALKKIKGGPRMKRQSKRKKADSDLKEEDHLKTFLQIVPDEEEVVDYEVLEKRFPIINWESKFYHLDRHGAKCIYYRIFRSDGSSRWIKTFSEMVTRFDRLDLVGLYNLVMQRFETTTPEGIDLVLSGDLRTMFDANAQDELLQNQEGWSLKSWDFYENCGVHTLTLKELVSPKQMALGKDFSNPLIVDSLLKTIWLSMHHVILMKHWLFQSKRLLGRIVGIQKSLQLTAASSS</sequence>
<protein>
    <submittedName>
        <fullName evidence="2">Uncharacterized protein</fullName>
    </submittedName>
</protein>
<proteinExistence type="predicted"/>
<feature type="compositionally biased region" description="Basic and acidic residues" evidence="1">
    <location>
        <begin position="89"/>
        <end position="107"/>
    </location>
</feature>
<accession>A0ABQ5AD55</accession>
<evidence type="ECO:0000313" key="3">
    <source>
        <dbReference type="Proteomes" id="UP001151760"/>
    </source>
</evidence>
<name>A0ABQ5AD55_9ASTR</name>
<feature type="compositionally biased region" description="Basic residues" evidence="1">
    <location>
        <begin position="65"/>
        <end position="76"/>
    </location>
</feature>
<evidence type="ECO:0000313" key="2">
    <source>
        <dbReference type="EMBL" id="GJS99541.1"/>
    </source>
</evidence>
<organism evidence="2 3">
    <name type="scientific">Tanacetum coccineum</name>
    <dbReference type="NCBI Taxonomy" id="301880"/>
    <lineage>
        <taxon>Eukaryota</taxon>
        <taxon>Viridiplantae</taxon>
        <taxon>Streptophyta</taxon>
        <taxon>Embryophyta</taxon>
        <taxon>Tracheophyta</taxon>
        <taxon>Spermatophyta</taxon>
        <taxon>Magnoliopsida</taxon>
        <taxon>eudicotyledons</taxon>
        <taxon>Gunneridae</taxon>
        <taxon>Pentapetalae</taxon>
        <taxon>asterids</taxon>
        <taxon>campanulids</taxon>
        <taxon>Asterales</taxon>
        <taxon>Asteraceae</taxon>
        <taxon>Asteroideae</taxon>
        <taxon>Anthemideae</taxon>
        <taxon>Anthemidinae</taxon>
        <taxon>Tanacetum</taxon>
    </lineage>
</organism>
<comment type="caution">
    <text evidence="2">The sequence shown here is derived from an EMBL/GenBank/DDBJ whole genome shotgun (WGS) entry which is preliminary data.</text>
</comment>
<dbReference type="EMBL" id="BQNB010012123">
    <property type="protein sequence ID" value="GJS99541.1"/>
    <property type="molecule type" value="Genomic_DNA"/>
</dbReference>
<feature type="region of interest" description="Disordered" evidence="1">
    <location>
        <begin position="23"/>
        <end position="128"/>
    </location>
</feature>
<keyword evidence="3" id="KW-1185">Reference proteome</keyword>
<evidence type="ECO:0000256" key="1">
    <source>
        <dbReference type="SAM" id="MobiDB-lite"/>
    </source>
</evidence>
<reference evidence="2" key="1">
    <citation type="journal article" date="2022" name="Int. J. Mol. Sci.">
        <title>Draft Genome of Tanacetum Coccineum: Genomic Comparison of Closely Related Tanacetum-Family Plants.</title>
        <authorList>
            <person name="Yamashiro T."/>
            <person name="Shiraishi A."/>
            <person name="Nakayama K."/>
            <person name="Satake H."/>
        </authorList>
    </citation>
    <scope>NUCLEOTIDE SEQUENCE</scope>
</reference>
<feature type="compositionally biased region" description="Basic residues" evidence="1">
    <location>
        <begin position="108"/>
        <end position="123"/>
    </location>
</feature>
<feature type="compositionally biased region" description="Basic and acidic residues" evidence="1">
    <location>
        <begin position="23"/>
        <end position="55"/>
    </location>
</feature>
<dbReference type="Proteomes" id="UP001151760">
    <property type="component" value="Unassembled WGS sequence"/>
</dbReference>